<evidence type="ECO:0000313" key="3">
    <source>
        <dbReference type="Proteomes" id="UP000525389"/>
    </source>
</evidence>
<comment type="caution">
    <text evidence="2">The sequence shown here is derived from an EMBL/GenBank/DDBJ whole genome shotgun (WGS) entry which is preliminary data.</text>
</comment>
<keyword evidence="1" id="KW-0732">Signal</keyword>
<protein>
    <submittedName>
        <fullName evidence="2">Dienelactone hydrolase</fullName>
    </submittedName>
</protein>
<organism evidence="2 3">
    <name type="scientific">Deinococcus budaensis</name>
    <dbReference type="NCBI Taxonomy" id="1665626"/>
    <lineage>
        <taxon>Bacteria</taxon>
        <taxon>Thermotogati</taxon>
        <taxon>Deinococcota</taxon>
        <taxon>Deinococci</taxon>
        <taxon>Deinococcales</taxon>
        <taxon>Deinococcaceae</taxon>
        <taxon>Deinococcus</taxon>
    </lineage>
</organism>
<proteinExistence type="predicted"/>
<dbReference type="Gene3D" id="3.40.50.1820">
    <property type="entry name" value="alpha/beta hydrolase"/>
    <property type="match status" value="1"/>
</dbReference>
<name>A0A7W8GG63_9DEIO</name>
<dbReference type="SUPFAM" id="SSF53474">
    <property type="entry name" value="alpha/beta-Hydrolases"/>
    <property type="match status" value="1"/>
</dbReference>
<evidence type="ECO:0000313" key="2">
    <source>
        <dbReference type="EMBL" id="MBB5235005.1"/>
    </source>
</evidence>
<keyword evidence="3" id="KW-1185">Reference proteome</keyword>
<dbReference type="RefSeq" id="WP_184029594.1">
    <property type="nucleotide sequence ID" value="NZ_JACHFN010000008.1"/>
</dbReference>
<feature type="signal peptide" evidence="1">
    <location>
        <begin position="1"/>
        <end position="19"/>
    </location>
</feature>
<dbReference type="EMBL" id="JACHFN010000008">
    <property type="protein sequence ID" value="MBB5235005.1"/>
    <property type="molecule type" value="Genomic_DNA"/>
</dbReference>
<feature type="chain" id="PRO_5030696031" evidence="1">
    <location>
        <begin position="20"/>
        <end position="475"/>
    </location>
</feature>
<gene>
    <name evidence="2" type="ORF">HNQ09_002448</name>
</gene>
<dbReference type="Proteomes" id="UP000525389">
    <property type="component" value="Unassembled WGS sequence"/>
</dbReference>
<sequence>MTAAATPFRARLRARPARALGLIACALALASCGRGAPPAAETRPQDARAFKAVTPTLAPVPGAALYQGVYAGLQGEAAYQIEVPDNWNGTLVMYAHGYAGTGENLTVAPPPIRAALLAQGYAWGASSYSANYYDVQAGVEDTNALALAFERLTANKHAKPTKYLIMGVSMGGHIAGAAVEKETQANARSKVTYAAALPLCGVMDEEYEFQWLGDYTTVAAQLAGLGARSYPQADYQELLPAIKAALFTDTTTSQTDPLWQENSGNGAVLREIARQLTGGDRPVFELGFRVGGLQSAVFSTGGSDGTVNGILTKNFYGNVGRTYRWTAGATPTAAEVAFNAAILRVAADPQANRARAGGLRWIPRVNGEFSVPVLTLHTLGDFYVPFRHQQLYRQAAQANGNDARLVQRAIRAPGHCDFTPAEIVEGFNDLVAWEKTGVKPAGDDVLTPGAVADPAYGCRFTRGVRPGVAACPPAS</sequence>
<dbReference type="AlphaFoldDB" id="A0A7W8GG63"/>
<keyword evidence="2" id="KW-0378">Hydrolase</keyword>
<reference evidence="2 3" key="1">
    <citation type="submission" date="2020-08" db="EMBL/GenBank/DDBJ databases">
        <title>Genomic Encyclopedia of Type Strains, Phase IV (KMG-IV): sequencing the most valuable type-strain genomes for metagenomic binning, comparative biology and taxonomic classification.</title>
        <authorList>
            <person name="Goeker M."/>
        </authorList>
    </citation>
    <scope>NUCLEOTIDE SEQUENCE [LARGE SCALE GENOMIC DNA]</scope>
    <source>
        <strain evidence="2 3">DSM 101791</strain>
    </source>
</reference>
<accession>A0A7W8GG63</accession>
<dbReference type="InterPro" id="IPR029058">
    <property type="entry name" value="AB_hydrolase_fold"/>
</dbReference>
<evidence type="ECO:0000256" key="1">
    <source>
        <dbReference type="SAM" id="SignalP"/>
    </source>
</evidence>
<dbReference type="GO" id="GO:0016787">
    <property type="term" value="F:hydrolase activity"/>
    <property type="evidence" value="ECO:0007669"/>
    <property type="project" value="UniProtKB-KW"/>
</dbReference>